<evidence type="ECO:0000256" key="17">
    <source>
        <dbReference type="ARBA" id="ARBA00064003"/>
    </source>
</evidence>
<feature type="transmembrane region" description="Helical" evidence="21">
    <location>
        <begin position="285"/>
        <end position="304"/>
    </location>
</feature>
<comment type="caution">
    <text evidence="26">The sequence shown here is derived from an EMBL/GenBank/DDBJ whole genome shotgun (WGS) entry which is preliminary data.</text>
</comment>
<comment type="subunit">
    <text evidence="17">At low DSF concentrations, interacts with RpfF.</text>
</comment>
<proteinExistence type="predicted"/>
<feature type="domain" description="Histidine kinase" evidence="22">
    <location>
        <begin position="805"/>
        <end position="1025"/>
    </location>
</feature>
<keyword evidence="15 21" id="KW-0472">Membrane</keyword>
<keyword evidence="8" id="KW-0732">Signal</keyword>
<feature type="transmembrane region" description="Helical" evidence="21">
    <location>
        <begin position="251"/>
        <end position="273"/>
    </location>
</feature>
<dbReference type="CDD" id="cd00082">
    <property type="entry name" value="HisKA"/>
    <property type="match status" value="1"/>
</dbReference>
<dbReference type="Gene3D" id="3.30.565.10">
    <property type="entry name" value="Histidine kinase-like ATPase, C-terminal domain"/>
    <property type="match status" value="1"/>
</dbReference>
<dbReference type="EMBL" id="WNWM01000002">
    <property type="protein sequence ID" value="MUI11068.1"/>
    <property type="molecule type" value="Genomic_DNA"/>
</dbReference>
<feature type="transmembrane region" description="Helical" evidence="21">
    <location>
        <begin position="197"/>
        <end position="218"/>
    </location>
</feature>
<dbReference type="InterPro" id="IPR013656">
    <property type="entry name" value="PAS_4"/>
</dbReference>
<evidence type="ECO:0000256" key="20">
    <source>
        <dbReference type="PROSITE-ProRule" id="PRU00169"/>
    </source>
</evidence>
<dbReference type="InterPro" id="IPR007895">
    <property type="entry name" value="MASE1"/>
</dbReference>
<evidence type="ECO:0000256" key="14">
    <source>
        <dbReference type="ARBA" id="ARBA00023026"/>
    </source>
</evidence>
<reference evidence="26 27" key="1">
    <citation type="submission" date="2019-11" db="EMBL/GenBank/DDBJ databases">
        <title>Draft Genome Sequences of Six Type Strains of the Genus Massilia.</title>
        <authorList>
            <person name="Miess H."/>
            <person name="Frediansyah A."/>
            <person name="Goeker M."/>
            <person name="Gross H."/>
        </authorList>
    </citation>
    <scope>NUCLEOTIDE SEQUENCE [LARGE SCALE GENOMIC DNA]</scope>
    <source>
        <strain evidence="26 27">DSM 17513</strain>
    </source>
</reference>
<keyword evidence="12 21" id="KW-1133">Transmembrane helix</keyword>
<dbReference type="CDD" id="cd16922">
    <property type="entry name" value="HATPase_EvgS-ArcB-TorS-like"/>
    <property type="match status" value="1"/>
</dbReference>
<dbReference type="Pfam" id="PF03924">
    <property type="entry name" value="CHASE"/>
    <property type="match status" value="1"/>
</dbReference>
<dbReference type="InterPro" id="IPR004358">
    <property type="entry name" value="Sig_transdc_His_kin-like_C"/>
</dbReference>
<evidence type="ECO:0000256" key="10">
    <source>
        <dbReference type="ARBA" id="ARBA00022777"/>
    </source>
</evidence>
<dbReference type="InterPro" id="IPR036890">
    <property type="entry name" value="HATPase_C_sf"/>
</dbReference>
<keyword evidence="14" id="KW-0843">Virulence</keyword>
<dbReference type="SUPFAM" id="SSF55785">
    <property type="entry name" value="PYP-like sensor domain (PAS domain)"/>
    <property type="match status" value="1"/>
</dbReference>
<keyword evidence="4" id="KW-1003">Cell membrane</keyword>
<dbReference type="PROSITE" id="PS50109">
    <property type="entry name" value="HIS_KIN"/>
    <property type="match status" value="1"/>
</dbReference>
<dbReference type="PROSITE" id="PS50110">
    <property type="entry name" value="RESPONSE_REGULATORY"/>
    <property type="match status" value="1"/>
</dbReference>
<dbReference type="Pfam" id="PF00512">
    <property type="entry name" value="HisKA"/>
    <property type="match status" value="1"/>
</dbReference>
<evidence type="ECO:0000256" key="15">
    <source>
        <dbReference type="ARBA" id="ARBA00023136"/>
    </source>
</evidence>
<dbReference type="InterPro" id="IPR011006">
    <property type="entry name" value="CheY-like_superfamily"/>
</dbReference>
<feature type="domain" description="CHASE" evidence="25">
    <location>
        <begin position="442"/>
        <end position="544"/>
    </location>
</feature>
<dbReference type="CDD" id="cd17546">
    <property type="entry name" value="REC_hyHK_CKI1_RcsC-like"/>
    <property type="match status" value="1"/>
</dbReference>
<dbReference type="PANTHER" id="PTHR45339">
    <property type="entry name" value="HYBRID SIGNAL TRANSDUCTION HISTIDINE KINASE J"/>
    <property type="match status" value="1"/>
</dbReference>
<feature type="transmembrane region" description="Helical" evidence="21">
    <location>
        <begin position="65"/>
        <end position="81"/>
    </location>
</feature>
<evidence type="ECO:0000256" key="9">
    <source>
        <dbReference type="ARBA" id="ARBA00022741"/>
    </source>
</evidence>
<evidence type="ECO:0000259" key="22">
    <source>
        <dbReference type="PROSITE" id="PS50109"/>
    </source>
</evidence>
<evidence type="ECO:0000256" key="3">
    <source>
        <dbReference type="ARBA" id="ARBA00012438"/>
    </source>
</evidence>
<evidence type="ECO:0000256" key="11">
    <source>
        <dbReference type="ARBA" id="ARBA00022840"/>
    </source>
</evidence>
<protein>
    <recommendedName>
        <fullName evidence="18">Sensory/regulatory protein RpfC</fullName>
        <ecNumber evidence="3">2.7.13.3</ecNumber>
    </recommendedName>
    <alternativeName>
        <fullName evidence="19">Virulence sensor protein BvgS</fullName>
    </alternativeName>
</protein>
<evidence type="ECO:0000256" key="4">
    <source>
        <dbReference type="ARBA" id="ARBA00022475"/>
    </source>
</evidence>
<evidence type="ECO:0000256" key="8">
    <source>
        <dbReference type="ARBA" id="ARBA00022729"/>
    </source>
</evidence>
<keyword evidence="13" id="KW-0902">Two-component regulatory system</keyword>
<dbReference type="Gene3D" id="3.40.50.2300">
    <property type="match status" value="1"/>
</dbReference>
<dbReference type="RefSeq" id="WP_155706855.1">
    <property type="nucleotide sequence ID" value="NZ_BMWU01000027.1"/>
</dbReference>
<keyword evidence="7 21" id="KW-0812">Transmembrane</keyword>
<feature type="transmembrane region" description="Helical" evidence="21">
    <location>
        <begin position="166"/>
        <end position="185"/>
    </location>
</feature>
<feature type="transmembrane region" description="Helical" evidence="21">
    <location>
        <begin position="316"/>
        <end position="335"/>
    </location>
</feature>
<feature type="transmembrane region" description="Helical" evidence="21">
    <location>
        <begin position="12"/>
        <end position="38"/>
    </location>
</feature>
<evidence type="ECO:0000256" key="13">
    <source>
        <dbReference type="ARBA" id="ARBA00023012"/>
    </source>
</evidence>
<evidence type="ECO:0000256" key="19">
    <source>
        <dbReference type="ARBA" id="ARBA00070152"/>
    </source>
</evidence>
<dbReference type="PRINTS" id="PR00344">
    <property type="entry name" value="BCTRLSENSOR"/>
</dbReference>
<keyword evidence="27" id="KW-1185">Reference proteome</keyword>
<feature type="domain" description="Response regulatory" evidence="23">
    <location>
        <begin position="1182"/>
        <end position="1299"/>
    </location>
</feature>
<dbReference type="Pfam" id="PF05231">
    <property type="entry name" value="MASE1"/>
    <property type="match status" value="1"/>
</dbReference>
<evidence type="ECO:0000259" key="24">
    <source>
        <dbReference type="PROSITE" id="PS50112"/>
    </source>
</evidence>
<dbReference type="Gene3D" id="3.30.450.20">
    <property type="entry name" value="PAS domain"/>
    <property type="match status" value="1"/>
</dbReference>
<dbReference type="Gene3D" id="1.10.287.130">
    <property type="match status" value="1"/>
</dbReference>
<feature type="modified residue" description="4-aspartylphosphate" evidence="20">
    <location>
        <position position="1233"/>
    </location>
</feature>
<dbReference type="Pfam" id="PF08448">
    <property type="entry name" value="PAS_4"/>
    <property type="match status" value="1"/>
</dbReference>
<dbReference type="GO" id="GO:0005524">
    <property type="term" value="F:ATP binding"/>
    <property type="evidence" value="ECO:0007669"/>
    <property type="project" value="UniProtKB-KW"/>
</dbReference>
<dbReference type="Pfam" id="PF00072">
    <property type="entry name" value="Response_reg"/>
    <property type="match status" value="1"/>
</dbReference>
<evidence type="ECO:0000256" key="18">
    <source>
        <dbReference type="ARBA" id="ARBA00068150"/>
    </source>
</evidence>
<dbReference type="CDD" id="cd00130">
    <property type="entry name" value="PAS"/>
    <property type="match status" value="1"/>
</dbReference>
<sequence length="1308" mass="138349">METRSGPTITPTLATAGRIVLCTLAYLLGAAVCIAASVPTGNNSPVWIPTGIALAAVLRFGNPMLAAVAAGAFIVNLYLLLHEHGVGTMAVPAALVISAGNTLAAAAASWLIRHGARLLRPDSPLVVYGYVAVAALTATIGATPGGYALVFAGQVPWSGVGPVITLWWQGNVMAMLLVTPLLWAWRPGPALRRLRPPRVAAGLALLLVSTGLASAWGFRLAPAALQAWMPLLMLGPVIGAACRFGAPGGSAAAAIVAAGAVDATLAGAGPFATRDQFQSLLGLDIYLALVAIAAMVVTNTAAGHWRPAARQGPGRWPAATLALCLAVTVPAWRIVNAHTEHRVREQFDAIIDLTWQQMDYRIANYRRLLTAGRAFFDASEEVGAAEWHAYVADFDVERAFPGTLGLGYASWLRTPGEADAFVLRQRARRPAYRIWPEPVGWPAAAVTYLAPSNKANERPLGYSMTSEANRRQALAAAVASGGIGSTGTLLLVHDFEQRTRRGFLMFLPVFRPGAPTATADERRAALRGFIFSPFRIDNMVGSMIGKRDAFTLRIVDLHADMASGEIYSNAAGEPRGPRYVRPLSAVRTVAIDEAGHRWRLEFTATASFEAGVDRQGPPLTLGLGSMISFLLFSIVRGLASTRECALAMAQEITRELRLQQRAVRQSEERFRLFTASVRSHAIIFLDETGRVEAWNDGAANLFGHADGEAVGCALDLWTEPGRGTALLAEAQAGGSATAVTELVCKDGARFLGELQLTAVRRDGVLTGFACIVRDVTAARQTEEQMRQAVAIAESASRAKSAFVANMSHELRTPMNGVLGIAALLERGALDKEQRGLLQMIRSSGETLLAVLNDILDFSKIEAGKVELNPEPVALDDVALACARLMAVHGGGRLRMLVDVAPALPATIVADALRLEQILTNLIGNALKFTDRGAVECRFVPAPAAGGRRVLRVEVADTGIGIDPEQQKRLFSAFAQADASTTRRFGGTGLGLTIARTLAELMGGTLTLDSMAGAGSTFTLTVPLQDAARPDRYALPPEHMHLPVLLCEPETRTVSALANATAHWGWHLHIAHDAARVGLLLAVPGALPYELAIVGPGIDAAQVVAALAARRAQLPARFALIRILAGFEAPAADPPAPFPAAVVHAPATRAALHAALLEARRMPAEAMPAPVPDDAGAPLAGLRVLLAEDNAINQTVAVALLDYAGAAVTVAGDGAQAVALLERDPHGFDIVLMDVQMPVMDGLAATQAIRATLRLDLPVVAMTAGVTQEERDACTVAGMDDFIAKPIEEAELVQVLRKYRASHRASHRA</sequence>
<dbReference type="SMART" id="SM01079">
    <property type="entry name" value="CHASE"/>
    <property type="match status" value="1"/>
</dbReference>
<feature type="domain" description="PAS" evidence="24">
    <location>
        <begin position="666"/>
        <end position="711"/>
    </location>
</feature>
<dbReference type="GO" id="GO:0000155">
    <property type="term" value="F:phosphorelay sensor kinase activity"/>
    <property type="evidence" value="ECO:0007669"/>
    <property type="project" value="InterPro"/>
</dbReference>
<dbReference type="FunFam" id="1.10.287.130:FF:000002">
    <property type="entry name" value="Two-component osmosensing histidine kinase"/>
    <property type="match status" value="1"/>
</dbReference>
<evidence type="ECO:0000256" key="5">
    <source>
        <dbReference type="ARBA" id="ARBA00022553"/>
    </source>
</evidence>
<dbReference type="SMART" id="SM00448">
    <property type="entry name" value="REC"/>
    <property type="match status" value="1"/>
</dbReference>
<dbReference type="InterPro" id="IPR035965">
    <property type="entry name" value="PAS-like_dom_sf"/>
</dbReference>
<dbReference type="InterPro" id="IPR036097">
    <property type="entry name" value="HisK_dim/P_sf"/>
</dbReference>
<accession>A0A6I3XE91</accession>
<dbReference type="InterPro" id="IPR005467">
    <property type="entry name" value="His_kinase_dom"/>
</dbReference>
<dbReference type="SUPFAM" id="SSF55874">
    <property type="entry name" value="ATPase domain of HSP90 chaperone/DNA topoisomerase II/histidine kinase"/>
    <property type="match status" value="1"/>
</dbReference>
<dbReference type="SUPFAM" id="SSF47384">
    <property type="entry name" value="Homodimeric domain of signal transducing histidine kinase"/>
    <property type="match status" value="1"/>
</dbReference>
<dbReference type="PANTHER" id="PTHR45339:SF1">
    <property type="entry name" value="HYBRID SIGNAL TRANSDUCTION HISTIDINE KINASE J"/>
    <property type="match status" value="1"/>
</dbReference>
<dbReference type="InterPro" id="IPR000014">
    <property type="entry name" value="PAS"/>
</dbReference>
<keyword evidence="6" id="KW-0808">Transferase</keyword>
<evidence type="ECO:0000256" key="2">
    <source>
        <dbReference type="ARBA" id="ARBA00004651"/>
    </source>
</evidence>
<dbReference type="InterPro" id="IPR003594">
    <property type="entry name" value="HATPase_dom"/>
</dbReference>
<dbReference type="GO" id="GO:0005886">
    <property type="term" value="C:plasma membrane"/>
    <property type="evidence" value="ECO:0007669"/>
    <property type="project" value="UniProtKB-SubCell"/>
</dbReference>
<keyword evidence="9" id="KW-0547">Nucleotide-binding</keyword>
<evidence type="ECO:0000313" key="27">
    <source>
        <dbReference type="Proteomes" id="UP000431684"/>
    </source>
</evidence>
<dbReference type="OrthoDB" id="5290456at2"/>
<evidence type="ECO:0000313" key="26">
    <source>
        <dbReference type="EMBL" id="MUI11068.1"/>
    </source>
</evidence>
<evidence type="ECO:0000259" key="23">
    <source>
        <dbReference type="PROSITE" id="PS50110"/>
    </source>
</evidence>
<dbReference type="EC" id="2.7.13.3" evidence="3"/>
<keyword evidence="5 20" id="KW-0597">Phosphoprotein</keyword>
<dbReference type="SMART" id="SM00387">
    <property type="entry name" value="HATPase_c"/>
    <property type="match status" value="1"/>
</dbReference>
<keyword evidence="10" id="KW-0418">Kinase</keyword>
<dbReference type="InterPro" id="IPR003661">
    <property type="entry name" value="HisK_dim/P_dom"/>
</dbReference>
<comment type="catalytic activity">
    <reaction evidence="1">
        <text>ATP + protein L-histidine = ADP + protein N-phospho-L-histidine.</text>
        <dbReference type="EC" id="2.7.13.3"/>
    </reaction>
</comment>
<comment type="subcellular location">
    <subcellularLocation>
        <location evidence="2">Cell membrane</location>
        <topology evidence="2">Multi-pass membrane protein</topology>
    </subcellularLocation>
</comment>
<dbReference type="FunFam" id="3.30.565.10:FF:000010">
    <property type="entry name" value="Sensor histidine kinase RcsC"/>
    <property type="match status" value="1"/>
</dbReference>
<feature type="transmembrane region" description="Helical" evidence="21">
    <location>
        <begin position="125"/>
        <end position="146"/>
    </location>
</feature>
<dbReference type="Gene3D" id="3.30.450.350">
    <property type="entry name" value="CHASE domain"/>
    <property type="match status" value="1"/>
</dbReference>
<feature type="transmembrane region" description="Helical" evidence="21">
    <location>
        <begin position="93"/>
        <end position="113"/>
    </location>
</feature>
<name>A0A6I3XE91_9BURK</name>
<dbReference type="SUPFAM" id="SSF52172">
    <property type="entry name" value="CheY-like"/>
    <property type="match status" value="1"/>
</dbReference>
<dbReference type="InterPro" id="IPR001789">
    <property type="entry name" value="Sig_transdc_resp-reg_receiver"/>
</dbReference>
<dbReference type="InterPro" id="IPR006189">
    <property type="entry name" value="CHASE_dom"/>
</dbReference>
<organism evidence="26 27">
    <name type="scientific">Pseudoduganella dura</name>
    <dbReference type="NCBI Taxonomy" id="321982"/>
    <lineage>
        <taxon>Bacteria</taxon>
        <taxon>Pseudomonadati</taxon>
        <taxon>Pseudomonadota</taxon>
        <taxon>Betaproteobacteria</taxon>
        <taxon>Burkholderiales</taxon>
        <taxon>Oxalobacteraceae</taxon>
        <taxon>Telluria group</taxon>
        <taxon>Pseudoduganella</taxon>
    </lineage>
</organism>
<dbReference type="PROSITE" id="PS50112">
    <property type="entry name" value="PAS"/>
    <property type="match status" value="1"/>
</dbReference>
<dbReference type="NCBIfam" id="TIGR00229">
    <property type="entry name" value="sensory_box"/>
    <property type="match status" value="1"/>
</dbReference>
<evidence type="ECO:0000256" key="7">
    <source>
        <dbReference type="ARBA" id="ARBA00022692"/>
    </source>
</evidence>
<dbReference type="Pfam" id="PF02518">
    <property type="entry name" value="HATPase_c"/>
    <property type="match status" value="1"/>
</dbReference>
<dbReference type="Proteomes" id="UP000431684">
    <property type="component" value="Unassembled WGS sequence"/>
</dbReference>
<keyword evidence="11" id="KW-0067">ATP-binding</keyword>
<evidence type="ECO:0000259" key="25">
    <source>
        <dbReference type="PROSITE" id="PS50839"/>
    </source>
</evidence>
<evidence type="ECO:0000256" key="1">
    <source>
        <dbReference type="ARBA" id="ARBA00000085"/>
    </source>
</evidence>
<evidence type="ECO:0000256" key="12">
    <source>
        <dbReference type="ARBA" id="ARBA00022989"/>
    </source>
</evidence>
<gene>
    <name evidence="26" type="ORF">GJV26_00960</name>
</gene>
<dbReference type="SMART" id="SM00388">
    <property type="entry name" value="HisKA"/>
    <property type="match status" value="1"/>
</dbReference>
<evidence type="ECO:0000256" key="21">
    <source>
        <dbReference type="SAM" id="Phobius"/>
    </source>
</evidence>
<evidence type="ECO:0000256" key="6">
    <source>
        <dbReference type="ARBA" id="ARBA00022679"/>
    </source>
</evidence>
<dbReference type="InterPro" id="IPR042240">
    <property type="entry name" value="CHASE_sf"/>
</dbReference>
<comment type="function">
    <text evidence="16">Member of the two-component regulatory system BvgS/BvgA. Phosphorylates BvgA via a four-step phosphorelay in response to environmental signals.</text>
</comment>
<dbReference type="PROSITE" id="PS50839">
    <property type="entry name" value="CHASE"/>
    <property type="match status" value="1"/>
</dbReference>
<evidence type="ECO:0000256" key="16">
    <source>
        <dbReference type="ARBA" id="ARBA00058004"/>
    </source>
</evidence>